<dbReference type="AlphaFoldDB" id="A0AAW2VMA1"/>
<protein>
    <recommendedName>
        <fullName evidence="1">Reverse transcriptase domain-containing protein</fullName>
    </recommendedName>
</protein>
<organism evidence="2">
    <name type="scientific">Sesamum radiatum</name>
    <name type="common">Black benniseed</name>
    <dbReference type="NCBI Taxonomy" id="300843"/>
    <lineage>
        <taxon>Eukaryota</taxon>
        <taxon>Viridiplantae</taxon>
        <taxon>Streptophyta</taxon>
        <taxon>Embryophyta</taxon>
        <taxon>Tracheophyta</taxon>
        <taxon>Spermatophyta</taxon>
        <taxon>Magnoliopsida</taxon>
        <taxon>eudicotyledons</taxon>
        <taxon>Gunneridae</taxon>
        <taxon>Pentapetalae</taxon>
        <taxon>asterids</taxon>
        <taxon>lamiids</taxon>
        <taxon>Lamiales</taxon>
        <taxon>Pedaliaceae</taxon>
        <taxon>Sesamum</taxon>
    </lineage>
</organism>
<accession>A0AAW2VMA1</accession>
<dbReference type="EMBL" id="JACGWJ010000003">
    <property type="protein sequence ID" value="KAL0430714.1"/>
    <property type="molecule type" value="Genomic_DNA"/>
</dbReference>
<feature type="domain" description="Reverse transcriptase" evidence="1">
    <location>
        <begin position="90"/>
        <end position="209"/>
    </location>
</feature>
<sequence>MNQIRKLRDGSGKWFNDTEGLQTLIQQLFAEVYRSSSPSISDMEEGVEAVSRKVDARMNQALLQRTLKRKLPRPCFRWPLSNPPARMIASKTIANRLKPFLDEIISQNQSAFIPSSLITDNIFLAFELNHYLHTKTWGTKGHTVIKLDISKTYDKVEWGFLERMLTRLGFDFKFVRFVMSCVNIVSYSFLLNGCEFGSLTPTRGLRQGILEKYERASGQMVNLQKSTVTLSKNTPTFLREDILVILSLRKEESQDRYLGLPSKVGRSRSGIFAYLKDRFWEKVKGWNEKNLSQAGKEVLIKAVIQAILTYAMSVFRLPDSLISKIHSLASNFFWNNKEQTKIHWIAWKHLCMRKFDGGL</sequence>
<dbReference type="PANTHER" id="PTHR33116:SF86">
    <property type="entry name" value="REVERSE TRANSCRIPTASE DOMAIN-CONTAINING PROTEIN"/>
    <property type="match status" value="1"/>
</dbReference>
<dbReference type="InterPro" id="IPR000477">
    <property type="entry name" value="RT_dom"/>
</dbReference>
<evidence type="ECO:0000259" key="1">
    <source>
        <dbReference type="Pfam" id="PF00078"/>
    </source>
</evidence>
<dbReference type="PANTHER" id="PTHR33116">
    <property type="entry name" value="REVERSE TRANSCRIPTASE ZINC-BINDING DOMAIN-CONTAINING PROTEIN-RELATED-RELATED"/>
    <property type="match status" value="1"/>
</dbReference>
<comment type="caution">
    <text evidence="2">The sequence shown here is derived from an EMBL/GenBank/DDBJ whole genome shotgun (WGS) entry which is preliminary data.</text>
</comment>
<name>A0AAW2VMA1_SESRA</name>
<reference evidence="2" key="2">
    <citation type="journal article" date="2024" name="Plant">
        <title>Genomic evolution and insights into agronomic trait innovations of Sesamum species.</title>
        <authorList>
            <person name="Miao H."/>
            <person name="Wang L."/>
            <person name="Qu L."/>
            <person name="Liu H."/>
            <person name="Sun Y."/>
            <person name="Le M."/>
            <person name="Wang Q."/>
            <person name="Wei S."/>
            <person name="Zheng Y."/>
            <person name="Lin W."/>
            <person name="Duan Y."/>
            <person name="Cao H."/>
            <person name="Xiong S."/>
            <person name="Wang X."/>
            <person name="Wei L."/>
            <person name="Li C."/>
            <person name="Ma Q."/>
            <person name="Ju M."/>
            <person name="Zhao R."/>
            <person name="Li G."/>
            <person name="Mu C."/>
            <person name="Tian Q."/>
            <person name="Mei H."/>
            <person name="Zhang T."/>
            <person name="Gao T."/>
            <person name="Zhang H."/>
        </authorList>
    </citation>
    <scope>NUCLEOTIDE SEQUENCE</scope>
    <source>
        <strain evidence="2">G02</strain>
    </source>
</reference>
<evidence type="ECO:0000313" key="2">
    <source>
        <dbReference type="EMBL" id="KAL0430714.1"/>
    </source>
</evidence>
<gene>
    <name evidence="2" type="ORF">Sradi_0697400</name>
</gene>
<proteinExistence type="predicted"/>
<dbReference type="Pfam" id="PF00078">
    <property type="entry name" value="RVT_1"/>
    <property type="match status" value="1"/>
</dbReference>
<reference evidence="2" key="1">
    <citation type="submission" date="2020-06" db="EMBL/GenBank/DDBJ databases">
        <authorList>
            <person name="Li T."/>
            <person name="Hu X."/>
            <person name="Zhang T."/>
            <person name="Song X."/>
            <person name="Zhang H."/>
            <person name="Dai N."/>
            <person name="Sheng W."/>
            <person name="Hou X."/>
            <person name="Wei L."/>
        </authorList>
    </citation>
    <scope>NUCLEOTIDE SEQUENCE</scope>
    <source>
        <strain evidence="2">G02</strain>
        <tissue evidence="2">Leaf</tissue>
    </source>
</reference>